<proteinExistence type="predicted"/>
<gene>
    <name evidence="1" type="ORF">NPIL_591151</name>
</gene>
<accession>A0A8X6QTY2</accession>
<name>A0A8X6QTY2_NEPPI</name>
<dbReference type="AlphaFoldDB" id="A0A8X6QTY2"/>
<reference evidence="1" key="1">
    <citation type="submission" date="2020-08" db="EMBL/GenBank/DDBJ databases">
        <title>Multicomponent nature underlies the extraordinary mechanical properties of spider dragline silk.</title>
        <authorList>
            <person name="Kono N."/>
            <person name="Nakamura H."/>
            <person name="Mori M."/>
            <person name="Yoshida Y."/>
            <person name="Ohtoshi R."/>
            <person name="Malay A.D."/>
            <person name="Moran D.A.P."/>
            <person name="Tomita M."/>
            <person name="Numata K."/>
            <person name="Arakawa K."/>
        </authorList>
    </citation>
    <scope>NUCLEOTIDE SEQUENCE</scope>
</reference>
<evidence type="ECO:0000313" key="2">
    <source>
        <dbReference type="Proteomes" id="UP000887013"/>
    </source>
</evidence>
<dbReference type="EMBL" id="BMAW01034875">
    <property type="protein sequence ID" value="GFU36983.1"/>
    <property type="molecule type" value="Genomic_DNA"/>
</dbReference>
<keyword evidence="2" id="KW-1185">Reference proteome</keyword>
<organism evidence="1 2">
    <name type="scientific">Nephila pilipes</name>
    <name type="common">Giant wood spider</name>
    <name type="synonym">Nephila maculata</name>
    <dbReference type="NCBI Taxonomy" id="299642"/>
    <lineage>
        <taxon>Eukaryota</taxon>
        <taxon>Metazoa</taxon>
        <taxon>Ecdysozoa</taxon>
        <taxon>Arthropoda</taxon>
        <taxon>Chelicerata</taxon>
        <taxon>Arachnida</taxon>
        <taxon>Araneae</taxon>
        <taxon>Araneomorphae</taxon>
        <taxon>Entelegynae</taxon>
        <taxon>Araneoidea</taxon>
        <taxon>Nephilidae</taxon>
        <taxon>Nephila</taxon>
    </lineage>
</organism>
<dbReference type="Proteomes" id="UP000887013">
    <property type="component" value="Unassembled WGS sequence"/>
</dbReference>
<sequence>MKEQASAKVMASSKGSDLYKFYGGFTQNDQWVAVIRNYGNVLITRHNTKPFEKLLSEYNLTDVPDCTMYCYGEPDFARTNNYMVKREKKDMVR</sequence>
<evidence type="ECO:0000313" key="1">
    <source>
        <dbReference type="EMBL" id="GFU36983.1"/>
    </source>
</evidence>
<protein>
    <submittedName>
        <fullName evidence="1">Uncharacterized protein</fullName>
    </submittedName>
</protein>
<comment type="caution">
    <text evidence="1">The sequence shown here is derived from an EMBL/GenBank/DDBJ whole genome shotgun (WGS) entry which is preliminary data.</text>
</comment>